<dbReference type="InterPro" id="IPR029052">
    <property type="entry name" value="Metallo-depent_PP-like"/>
</dbReference>
<dbReference type="SUPFAM" id="SSF56300">
    <property type="entry name" value="Metallo-dependent phosphatases"/>
    <property type="match status" value="1"/>
</dbReference>
<evidence type="ECO:0000313" key="1">
    <source>
        <dbReference type="EMBL" id="NVO88935.1"/>
    </source>
</evidence>
<accession>A0A7Y7QHQ5</accession>
<dbReference type="EMBL" id="JABXWP010000016">
    <property type="protein sequence ID" value="NVO88935.1"/>
    <property type="molecule type" value="Genomic_DNA"/>
</dbReference>
<evidence type="ECO:0000313" key="2">
    <source>
        <dbReference type="Proteomes" id="UP000542889"/>
    </source>
</evidence>
<organism evidence="1 2">
    <name type="scientific">Lacticaseibacillus rhamnosus</name>
    <name type="common">Lactobacillus rhamnosus</name>
    <dbReference type="NCBI Taxonomy" id="47715"/>
    <lineage>
        <taxon>Bacteria</taxon>
        <taxon>Bacillati</taxon>
        <taxon>Bacillota</taxon>
        <taxon>Bacilli</taxon>
        <taxon>Lactobacillales</taxon>
        <taxon>Lactobacillaceae</taxon>
        <taxon>Lacticaseibacillus</taxon>
    </lineage>
</organism>
<name>A0A7Y7QHQ5_LACRH</name>
<dbReference type="Proteomes" id="UP000542889">
    <property type="component" value="Unassembled WGS sequence"/>
</dbReference>
<dbReference type="RefSeq" id="WP_176818378.1">
    <property type="nucleotide sequence ID" value="NZ_JABXWP010000016.1"/>
</dbReference>
<gene>
    <name evidence="1" type="ORF">HWN39_10640</name>
</gene>
<reference evidence="1 2" key="1">
    <citation type="submission" date="2020-06" db="EMBL/GenBank/DDBJ databases">
        <title>Lactobacillus rhamnosus QC,genome.</title>
        <authorList>
            <person name="Yi H."/>
            <person name="Jin M."/>
        </authorList>
    </citation>
    <scope>NUCLEOTIDE SEQUENCE [LARGE SCALE GENOMIC DNA]</scope>
    <source>
        <strain evidence="1 2">QC</strain>
    </source>
</reference>
<sequence>MKWTKQMVDRAAELKEQGLSNREAAEKLSEEYHIAISKTALRLKLARSGHRFTSTHQPLRNVAINSDGSQTATVLMRLRHEPNKSPETLMKLAGYDPSLFDMISGDYKVYEQHSTKDGTVPQYSVHVRVKPKAGTLTSKDLIALLNSNIKPVNIPNERIGQRNLVVPLFDLHFGISTYDHLRPVLNQIVAILHHGYKHIVIELGGDLLHSDFMNTTQTVKGTQLDHVNTVKAWSDAKLFVGQVIETAIANSMHVSLRAIGGNHDHDMQWAFVDGLADRYPQVHVHNTIEYRQAFRLEHVGILMAHGDVALKRLPMLFANEYPDIWATSTWREIQYGHFHHEVVDDELGVIMRQLGTPKPLDNYERKNGLTMAQKTLQVFEYDDSRLRVTYDVG</sequence>
<comment type="caution">
    <text evidence="1">The sequence shown here is derived from an EMBL/GenBank/DDBJ whole genome shotgun (WGS) entry which is preliminary data.</text>
</comment>
<dbReference type="AlphaFoldDB" id="A0A7Y7QHQ5"/>
<proteinExistence type="predicted"/>
<protein>
    <submittedName>
        <fullName evidence="1">Transposase</fullName>
    </submittedName>
</protein>